<dbReference type="InterPro" id="IPR043425">
    <property type="entry name" value="NusG-like"/>
</dbReference>
<keyword evidence="3" id="KW-0804">Transcription</keyword>
<accession>A0ABD3P1P7</accession>
<keyword evidence="1" id="KW-0889">Transcription antitermination</keyword>
<dbReference type="InterPro" id="IPR036735">
    <property type="entry name" value="NGN_dom_sf"/>
</dbReference>
<dbReference type="PROSITE" id="PS50800">
    <property type="entry name" value="SAP"/>
    <property type="match status" value="1"/>
</dbReference>
<dbReference type="SUPFAM" id="SSF68906">
    <property type="entry name" value="SAP domain"/>
    <property type="match status" value="1"/>
</dbReference>
<evidence type="ECO:0000256" key="4">
    <source>
        <dbReference type="SAM" id="MobiDB-lite"/>
    </source>
</evidence>
<feature type="compositionally biased region" description="Basic and acidic residues" evidence="4">
    <location>
        <begin position="468"/>
        <end position="525"/>
    </location>
</feature>
<dbReference type="GO" id="GO:0031564">
    <property type="term" value="P:transcription antitermination"/>
    <property type="evidence" value="ECO:0007669"/>
    <property type="project" value="UniProtKB-KW"/>
</dbReference>
<gene>
    <name evidence="7" type="ORF">ACHAWO_002667</name>
</gene>
<sequence>MKLVHAILLLTASTSTTVAFLAPTHPPQQQRPITTLHGKLWKRLNIEEDPPSQGTQWYLINCVAGVEFDLLSMAREVTKDFSPDLVEKIVVPTERHLRSHGDTKKVVDVKVRYPGYVFCKIRLTEDVYETLQELELARSWMGTINRRGHKKLPPVPMPLNEEEVAKFKGLEEQAEMFEDMYGGDFSGRNDKGEDLLAQYAGYEVGQMVKILRGNFEGEDGTVRRLKGGQIMVRMFTYGQTFDNWFDPDAIRPLTDLEVMRGLGGPTKPIDQDQFDVSMGTKDPSILRDNVDFEDSRVGRTSLLQSSGSGPDRNRKQDRIARGETGKDLFGRTPEEIKQEEANWLAYREEKRANQRAAPVVAETPAKKKKAVDGPAKGHDTWGIVERSSWDGGEFGFDNFVEEEKAARKRLEELYIDRGEFRSYDRNQRGRGRDSFDTRGPRQGRDFRDDNRQSFGRDNSRGRGSFGDSRGRGRGSFDDNSRGRGRGSFDDRQRRDFGDRQQGDREQRRPVRDSRFGRPRPVREEDWASQSEAVNNDSSDDFFSSLMKELKDDVDSTPQRARGSRHHDNAGPNVKSRSSDSEEDSFFENLMSELGNSLESESAERGSPSSKRDSSSDDDFFANLENELSSSLGGNTKQSSADAKADDDAFFESLQSELTSSLNRGSSNNKDDSFFSDDDFFDSLQESMDGTKPTSDDFFAGLMDDVADEIDRSESKNPAKSPVKVVQTKGNHGDFDSMTVPELKEMLKERGLKVGGRKSELIERLQGSN</sequence>
<evidence type="ECO:0000256" key="5">
    <source>
        <dbReference type="SAM" id="SignalP"/>
    </source>
</evidence>
<keyword evidence="5" id="KW-0732">Signal</keyword>
<evidence type="ECO:0000256" key="3">
    <source>
        <dbReference type="ARBA" id="ARBA00023163"/>
    </source>
</evidence>
<feature type="region of interest" description="Disordered" evidence="4">
    <location>
        <begin position="710"/>
        <end position="736"/>
    </location>
</feature>
<feature type="region of interest" description="Disordered" evidence="4">
    <location>
        <begin position="355"/>
        <end position="379"/>
    </location>
</feature>
<comment type="caution">
    <text evidence="7">The sequence shown here is derived from an EMBL/GenBank/DDBJ whole genome shotgun (WGS) entry which is preliminary data.</text>
</comment>
<feature type="chain" id="PRO_5044839378" description="SAP domain-containing protein" evidence="5">
    <location>
        <begin position="20"/>
        <end position="768"/>
    </location>
</feature>
<dbReference type="Pfam" id="PF02037">
    <property type="entry name" value="SAP"/>
    <property type="match status" value="1"/>
</dbReference>
<feature type="compositionally biased region" description="Basic and acidic residues" evidence="4">
    <location>
        <begin position="311"/>
        <end position="332"/>
    </location>
</feature>
<dbReference type="Gene3D" id="3.30.70.940">
    <property type="entry name" value="NusG, N-terminal domain"/>
    <property type="match status" value="1"/>
</dbReference>
<reference evidence="7 8" key="1">
    <citation type="submission" date="2024-10" db="EMBL/GenBank/DDBJ databases">
        <title>Updated reference genomes for cyclostephanoid diatoms.</title>
        <authorList>
            <person name="Roberts W.R."/>
            <person name="Alverson A.J."/>
        </authorList>
    </citation>
    <scope>NUCLEOTIDE SEQUENCE [LARGE SCALE GENOMIC DNA]</scope>
    <source>
        <strain evidence="7 8">AJA010-31</strain>
    </source>
</reference>
<feature type="domain" description="SAP" evidence="6">
    <location>
        <begin position="734"/>
        <end position="768"/>
    </location>
</feature>
<evidence type="ECO:0000256" key="2">
    <source>
        <dbReference type="ARBA" id="ARBA00023015"/>
    </source>
</evidence>
<dbReference type="PANTHER" id="PTHR30265">
    <property type="entry name" value="RHO-INTERACTING TRANSCRIPTION TERMINATION FACTOR NUSG"/>
    <property type="match status" value="1"/>
</dbReference>
<feature type="compositionally biased region" description="Low complexity" evidence="4">
    <location>
        <begin position="453"/>
        <end position="467"/>
    </location>
</feature>
<dbReference type="AlphaFoldDB" id="A0ABD3P1P7"/>
<feature type="compositionally biased region" description="Basic and acidic residues" evidence="4">
    <location>
        <begin position="421"/>
        <end position="451"/>
    </location>
</feature>
<feature type="compositionally biased region" description="Polar residues" evidence="4">
    <location>
        <begin position="625"/>
        <end position="639"/>
    </location>
</feature>
<evidence type="ECO:0000259" key="6">
    <source>
        <dbReference type="PROSITE" id="PS50800"/>
    </source>
</evidence>
<dbReference type="PANTHER" id="PTHR30265:SF4">
    <property type="entry name" value="KOW MOTIF FAMILY PROTEIN, EXPRESSED"/>
    <property type="match status" value="1"/>
</dbReference>
<evidence type="ECO:0000313" key="8">
    <source>
        <dbReference type="Proteomes" id="UP001530400"/>
    </source>
</evidence>
<proteinExistence type="predicted"/>
<keyword evidence="2" id="KW-0805">Transcription regulation</keyword>
<feature type="region of interest" description="Disordered" evidence="4">
    <location>
        <begin position="300"/>
        <end position="332"/>
    </location>
</feature>
<dbReference type="EMBL" id="JALLPJ020000826">
    <property type="protein sequence ID" value="KAL3781947.1"/>
    <property type="molecule type" value="Genomic_DNA"/>
</dbReference>
<name>A0ABD3P1P7_9STRA</name>
<dbReference type="Proteomes" id="UP001530400">
    <property type="component" value="Unassembled WGS sequence"/>
</dbReference>
<dbReference type="InterPro" id="IPR006645">
    <property type="entry name" value="NGN-like_dom"/>
</dbReference>
<protein>
    <recommendedName>
        <fullName evidence="6">SAP domain-containing protein</fullName>
    </recommendedName>
</protein>
<dbReference type="Gene3D" id="1.10.720.30">
    <property type="entry name" value="SAP domain"/>
    <property type="match status" value="1"/>
</dbReference>
<dbReference type="SMART" id="SM00513">
    <property type="entry name" value="SAP"/>
    <property type="match status" value="1"/>
</dbReference>
<dbReference type="InterPro" id="IPR003034">
    <property type="entry name" value="SAP_dom"/>
</dbReference>
<keyword evidence="8" id="KW-1185">Reference proteome</keyword>
<dbReference type="Pfam" id="PF02357">
    <property type="entry name" value="NusG"/>
    <property type="match status" value="1"/>
</dbReference>
<dbReference type="InterPro" id="IPR036361">
    <property type="entry name" value="SAP_dom_sf"/>
</dbReference>
<dbReference type="SUPFAM" id="SSF82679">
    <property type="entry name" value="N-utilization substance G protein NusG, N-terminal domain"/>
    <property type="match status" value="1"/>
</dbReference>
<feature type="signal peptide" evidence="5">
    <location>
        <begin position="1"/>
        <end position="19"/>
    </location>
</feature>
<evidence type="ECO:0000256" key="1">
    <source>
        <dbReference type="ARBA" id="ARBA00022814"/>
    </source>
</evidence>
<organism evidence="7 8">
    <name type="scientific">Cyclotella atomus</name>
    <dbReference type="NCBI Taxonomy" id="382360"/>
    <lineage>
        <taxon>Eukaryota</taxon>
        <taxon>Sar</taxon>
        <taxon>Stramenopiles</taxon>
        <taxon>Ochrophyta</taxon>
        <taxon>Bacillariophyta</taxon>
        <taxon>Coscinodiscophyceae</taxon>
        <taxon>Thalassiosirophycidae</taxon>
        <taxon>Stephanodiscales</taxon>
        <taxon>Stephanodiscaceae</taxon>
        <taxon>Cyclotella</taxon>
    </lineage>
</organism>
<evidence type="ECO:0000313" key="7">
    <source>
        <dbReference type="EMBL" id="KAL3781947.1"/>
    </source>
</evidence>
<feature type="region of interest" description="Disordered" evidence="4">
    <location>
        <begin position="421"/>
        <end position="643"/>
    </location>
</feature>